<name>A0A9X4AIT0_9BACI</name>
<dbReference type="GO" id="GO:0003677">
    <property type="term" value="F:DNA binding"/>
    <property type="evidence" value="ECO:0007669"/>
    <property type="project" value="UniProtKB-UniRule"/>
</dbReference>
<dbReference type="Proteomes" id="UP001145072">
    <property type="component" value="Unassembled WGS sequence"/>
</dbReference>
<dbReference type="EMBL" id="JAMQJZ010000002">
    <property type="protein sequence ID" value="MDC3419710.1"/>
    <property type="molecule type" value="Genomic_DNA"/>
</dbReference>
<dbReference type="PANTHER" id="PTHR43479">
    <property type="entry name" value="ACREF/ENVCD OPERON REPRESSOR-RELATED"/>
    <property type="match status" value="1"/>
</dbReference>
<feature type="DNA-binding region" description="H-T-H motif" evidence="3">
    <location>
        <begin position="36"/>
        <end position="55"/>
    </location>
</feature>
<dbReference type="PROSITE" id="PS50977">
    <property type="entry name" value="HTH_TETR_2"/>
    <property type="match status" value="1"/>
</dbReference>
<dbReference type="InterPro" id="IPR050624">
    <property type="entry name" value="HTH-type_Tx_Regulator"/>
</dbReference>
<feature type="domain" description="HTH tetR-type" evidence="4">
    <location>
        <begin position="13"/>
        <end position="73"/>
    </location>
</feature>
<keyword evidence="1" id="KW-0678">Repressor</keyword>
<accession>A0A9X4AIT0</accession>
<gene>
    <name evidence="5" type="ORF">NC661_04935</name>
</gene>
<keyword evidence="2 3" id="KW-0238">DNA-binding</keyword>
<keyword evidence="6" id="KW-1185">Reference proteome</keyword>
<evidence type="ECO:0000313" key="5">
    <source>
        <dbReference type="EMBL" id="MDC3419710.1"/>
    </source>
</evidence>
<dbReference type="RefSeq" id="WP_259866564.1">
    <property type="nucleotide sequence ID" value="NZ_JAMQJZ010000002.1"/>
</dbReference>
<dbReference type="Pfam" id="PF14278">
    <property type="entry name" value="TetR_C_8"/>
    <property type="match status" value="1"/>
</dbReference>
<dbReference type="InterPro" id="IPR039532">
    <property type="entry name" value="TetR_C_Firmicutes"/>
</dbReference>
<evidence type="ECO:0000259" key="4">
    <source>
        <dbReference type="PROSITE" id="PS50977"/>
    </source>
</evidence>
<dbReference type="InterPro" id="IPR009057">
    <property type="entry name" value="Homeodomain-like_sf"/>
</dbReference>
<sequence>MENKKQTTDPRVIRTRQLLREALISLLQEIDIDKISVNRLAQRATINRVTFYLHYRDIPDMLEKMAGEMIEEMSTVLRQSSSNRVRPYTEDDYCAIMEDLLKHIATNSTFYKTILASKRIPVFYDQLQTFLTDKIVSSVEKKEKVHIVDHRDRIQKDILIWYDSAALIGTITSWLRRDMPYTPAYLAKQFYTIRNR</sequence>
<protein>
    <submittedName>
        <fullName evidence="5">TetR/AcrR family transcriptional regulator</fullName>
    </submittedName>
</protein>
<dbReference type="Gene3D" id="1.10.357.10">
    <property type="entry name" value="Tetracycline Repressor, domain 2"/>
    <property type="match status" value="1"/>
</dbReference>
<evidence type="ECO:0000256" key="3">
    <source>
        <dbReference type="PROSITE-ProRule" id="PRU00335"/>
    </source>
</evidence>
<evidence type="ECO:0000256" key="1">
    <source>
        <dbReference type="ARBA" id="ARBA00022491"/>
    </source>
</evidence>
<dbReference type="SUPFAM" id="SSF46689">
    <property type="entry name" value="Homeodomain-like"/>
    <property type="match status" value="1"/>
</dbReference>
<comment type="caution">
    <text evidence="5">The sequence shown here is derived from an EMBL/GenBank/DDBJ whole genome shotgun (WGS) entry which is preliminary data.</text>
</comment>
<reference evidence="5" key="1">
    <citation type="submission" date="2022-06" db="EMBL/GenBank/DDBJ databases">
        <title>Aquibacillus sp. a new bacterium isolated from soil saline samples.</title>
        <authorList>
            <person name="Galisteo C."/>
            <person name="De La Haba R."/>
            <person name="Sanchez-Porro C."/>
            <person name="Ventosa A."/>
        </authorList>
    </citation>
    <scope>NUCLEOTIDE SEQUENCE</scope>
    <source>
        <strain evidence="5">JCM 12387</strain>
    </source>
</reference>
<dbReference type="AlphaFoldDB" id="A0A9X4AIT0"/>
<proteinExistence type="predicted"/>
<evidence type="ECO:0000313" key="6">
    <source>
        <dbReference type="Proteomes" id="UP001145072"/>
    </source>
</evidence>
<organism evidence="5 6">
    <name type="scientific">Aquibacillus koreensis</name>
    <dbReference type="NCBI Taxonomy" id="279446"/>
    <lineage>
        <taxon>Bacteria</taxon>
        <taxon>Bacillati</taxon>
        <taxon>Bacillota</taxon>
        <taxon>Bacilli</taxon>
        <taxon>Bacillales</taxon>
        <taxon>Bacillaceae</taxon>
        <taxon>Aquibacillus</taxon>
    </lineage>
</organism>
<evidence type="ECO:0000256" key="2">
    <source>
        <dbReference type="ARBA" id="ARBA00023125"/>
    </source>
</evidence>
<dbReference type="PANTHER" id="PTHR43479:SF23">
    <property type="entry name" value="HTH TETR-TYPE DOMAIN-CONTAINING PROTEIN"/>
    <property type="match status" value="1"/>
</dbReference>
<dbReference type="InterPro" id="IPR001647">
    <property type="entry name" value="HTH_TetR"/>
</dbReference>